<dbReference type="CDD" id="cd00564">
    <property type="entry name" value="TMP_TenI"/>
    <property type="match status" value="1"/>
</dbReference>
<evidence type="ECO:0000256" key="1">
    <source>
        <dbReference type="ARBA" id="ARBA00001771"/>
    </source>
</evidence>
<evidence type="ECO:0000256" key="6">
    <source>
        <dbReference type="ARBA" id="ARBA00022723"/>
    </source>
</evidence>
<dbReference type="InterPro" id="IPR022998">
    <property type="entry name" value="ThiamineP_synth_TenI"/>
</dbReference>
<comment type="caution">
    <text evidence="13">The sequence shown here is derived from an EMBL/GenBank/DDBJ whole genome shotgun (WGS) entry which is preliminary data.</text>
</comment>
<evidence type="ECO:0000256" key="3">
    <source>
        <dbReference type="ARBA" id="ARBA00004868"/>
    </source>
</evidence>
<dbReference type="Pfam" id="PF02581">
    <property type="entry name" value="TMP-TENI"/>
    <property type="match status" value="1"/>
</dbReference>
<keyword evidence="5" id="KW-0808">Transferase</keyword>
<dbReference type="Proteomes" id="UP001447188">
    <property type="component" value="Unassembled WGS sequence"/>
</dbReference>
<evidence type="ECO:0000256" key="9">
    <source>
        <dbReference type="ARBA" id="ARBA00022840"/>
    </source>
</evidence>
<reference evidence="13 14" key="1">
    <citation type="submission" date="2024-02" db="EMBL/GenBank/DDBJ databases">
        <title>Discinaceae phylogenomics.</title>
        <authorList>
            <person name="Dirks A.C."/>
            <person name="James T.Y."/>
        </authorList>
    </citation>
    <scope>NUCLEOTIDE SEQUENCE [LARGE SCALE GENOMIC DNA]</scope>
    <source>
        <strain evidence="13 14">ACD0624</strain>
    </source>
</reference>
<keyword evidence="10" id="KW-0460">Magnesium</keyword>
<keyword evidence="7" id="KW-0547">Nucleotide-binding</keyword>
<keyword evidence="9" id="KW-0067">ATP-binding</keyword>
<evidence type="ECO:0000313" key="13">
    <source>
        <dbReference type="EMBL" id="KAL0636038.1"/>
    </source>
</evidence>
<accession>A0ABR3GJL8</accession>
<keyword evidence="14" id="KW-1185">Reference proteome</keyword>
<evidence type="ECO:0000256" key="4">
    <source>
        <dbReference type="ARBA" id="ARBA00012129"/>
    </source>
</evidence>
<feature type="domain" description="Thiamine phosphate synthase/TenI" evidence="12">
    <location>
        <begin position="24"/>
        <end position="186"/>
    </location>
</feature>
<dbReference type="EMBL" id="JBBBZM010000057">
    <property type="protein sequence ID" value="KAL0636038.1"/>
    <property type="molecule type" value="Genomic_DNA"/>
</dbReference>
<evidence type="ECO:0000256" key="8">
    <source>
        <dbReference type="ARBA" id="ARBA00022777"/>
    </source>
</evidence>
<evidence type="ECO:0000256" key="5">
    <source>
        <dbReference type="ARBA" id="ARBA00022679"/>
    </source>
</evidence>
<dbReference type="Gene3D" id="3.20.20.70">
    <property type="entry name" value="Aldolase class I"/>
    <property type="match status" value="1"/>
</dbReference>
<dbReference type="PANTHER" id="PTHR20857:SF23">
    <property type="entry name" value="THIAMINE BIOSYNTHETIC BIFUNCTIONAL ENZYME"/>
    <property type="match status" value="1"/>
</dbReference>
<dbReference type="PRINTS" id="PR01099">
    <property type="entry name" value="HYETHTZKNASE"/>
</dbReference>
<keyword evidence="6" id="KW-0479">Metal-binding</keyword>
<dbReference type="InterPro" id="IPR036206">
    <property type="entry name" value="ThiamineP_synth_sf"/>
</dbReference>
<evidence type="ECO:0000256" key="10">
    <source>
        <dbReference type="ARBA" id="ARBA00022842"/>
    </source>
</evidence>
<protein>
    <recommendedName>
        <fullName evidence="4">hydroxyethylthiazole kinase</fullName>
        <ecNumber evidence="4">2.7.1.50</ecNumber>
    </recommendedName>
</protein>
<evidence type="ECO:0000256" key="11">
    <source>
        <dbReference type="ARBA" id="ARBA00022977"/>
    </source>
</evidence>
<name>A0ABR3GJL8_9PEZI</name>
<sequence>MDFSLYVVINPSVFRIEGSLLFDTEKITEVIRAGATAIQLREDSYIETSEFSKIARAVHEVTKRHNIPLVIHDRVDIAVSSGAEGVELGKGCLDYNTVRRIMGDEKFVGVAITTQRQAELASRANASYVVIGPIYKTLPGEFHSHSVHPLGTAGVREILNYCSTFEKKVPYLVSGGITVDNVQRVVFQSRAKSKSVDGIVLHYLVTESHEKMIDDIVEIRNLMKARPRFLPGKRSPDSIETAPAFKLKTLKPSEGTIHFSVRELLPMVPSIITKVVEQEPIFGCLVSNVSKDLVERMSTAIGSVPHFSRDFQEMKFPSGSLVPRSCLIQMDSITPAARDTYVAGLQAYNLKGLPVIFEPAGATGADFRRSEAAESLMASGYVTLIKGNYTEILHLAGLGEEERSMEKIKDTKDKNFKLEMGQKCRKLALREKCVVLATGPVYVLSDGERTAAIENGSLFLAKAGAQALGSILAACMAVEVEDPFLASLSGLLLFTITSDQATGNGVTRGPGTFLGSFIDEVWKTSQMSSDKSQGGEWATRALCQQIENC</sequence>
<evidence type="ECO:0000256" key="2">
    <source>
        <dbReference type="ARBA" id="ARBA00001946"/>
    </source>
</evidence>
<evidence type="ECO:0000256" key="7">
    <source>
        <dbReference type="ARBA" id="ARBA00022741"/>
    </source>
</evidence>
<dbReference type="InterPro" id="IPR000417">
    <property type="entry name" value="Hyethyz_kinase"/>
</dbReference>
<keyword evidence="8" id="KW-0418">Kinase</keyword>
<dbReference type="InterPro" id="IPR029056">
    <property type="entry name" value="Ribokinase-like"/>
</dbReference>
<evidence type="ECO:0000259" key="12">
    <source>
        <dbReference type="Pfam" id="PF02581"/>
    </source>
</evidence>
<keyword evidence="11" id="KW-0784">Thiamine biosynthesis</keyword>
<dbReference type="SUPFAM" id="SSF51391">
    <property type="entry name" value="Thiamin phosphate synthase"/>
    <property type="match status" value="1"/>
</dbReference>
<comment type="catalytic activity">
    <reaction evidence="1">
        <text>5-(2-hydroxyethyl)-4-methylthiazole + ATP = 4-methyl-5-(2-phosphooxyethyl)-thiazole + ADP + H(+)</text>
        <dbReference type="Rhea" id="RHEA:24212"/>
        <dbReference type="ChEBI" id="CHEBI:15378"/>
        <dbReference type="ChEBI" id="CHEBI:17957"/>
        <dbReference type="ChEBI" id="CHEBI:30616"/>
        <dbReference type="ChEBI" id="CHEBI:58296"/>
        <dbReference type="ChEBI" id="CHEBI:456216"/>
        <dbReference type="EC" id="2.7.1.50"/>
    </reaction>
</comment>
<comment type="cofactor">
    <cofactor evidence="2">
        <name>Mg(2+)</name>
        <dbReference type="ChEBI" id="CHEBI:18420"/>
    </cofactor>
</comment>
<comment type="pathway">
    <text evidence="3">Cofactor biosynthesis; thiamine diphosphate biosynthesis; 4-methyl-5-(2-phosphoethyl)-thiazole from 5-(2-hydroxyethyl)-4-methylthiazole: step 1/1.</text>
</comment>
<dbReference type="EC" id="2.7.1.50" evidence="4"/>
<gene>
    <name evidence="13" type="primary">THI6_1</name>
    <name evidence="13" type="ORF">Q9L58_004944</name>
</gene>
<organism evidence="13 14">
    <name type="scientific">Discina gigas</name>
    <dbReference type="NCBI Taxonomy" id="1032678"/>
    <lineage>
        <taxon>Eukaryota</taxon>
        <taxon>Fungi</taxon>
        <taxon>Dikarya</taxon>
        <taxon>Ascomycota</taxon>
        <taxon>Pezizomycotina</taxon>
        <taxon>Pezizomycetes</taxon>
        <taxon>Pezizales</taxon>
        <taxon>Discinaceae</taxon>
        <taxon>Discina</taxon>
    </lineage>
</organism>
<proteinExistence type="predicted"/>
<evidence type="ECO:0000313" key="14">
    <source>
        <dbReference type="Proteomes" id="UP001447188"/>
    </source>
</evidence>
<dbReference type="Gene3D" id="3.40.1190.20">
    <property type="match status" value="1"/>
</dbReference>
<dbReference type="SUPFAM" id="SSF53613">
    <property type="entry name" value="Ribokinase-like"/>
    <property type="match status" value="1"/>
</dbReference>
<dbReference type="PANTHER" id="PTHR20857">
    <property type="entry name" value="THIAMINE-PHOSPHATE PYROPHOSPHORYLASE"/>
    <property type="match status" value="1"/>
</dbReference>
<dbReference type="Pfam" id="PF02110">
    <property type="entry name" value="HK"/>
    <property type="match status" value="1"/>
</dbReference>
<dbReference type="InterPro" id="IPR013785">
    <property type="entry name" value="Aldolase_TIM"/>
</dbReference>